<comment type="caution">
    <text evidence="1">The sequence shown here is derived from an EMBL/GenBank/DDBJ whole genome shotgun (WGS) entry which is preliminary data.</text>
</comment>
<evidence type="ECO:0000313" key="1">
    <source>
        <dbReference type="EMBL" id="KAK4183433.1"/>
    </source>
</evidence>
<dbReference type="AlphaFoldDB" id="A0AAN6WKR7"/>
<keyword evidence="2" id="KW-1185">Reference proteome</keyword>
<evidence type="ECO:0008006" key="3">
    <source>
        <dbReference type="Google" id="ProtNLM"/>
    </source>
</evidence>
<evidence type="ECO:0000313" key="2">
    <source>
        <dbReference type="Proteomes" id="UP001302126"/>
    </source>
</evidence>
<dbReference type="PANTHER" id="PTHR30383:SF31">
    <property type="entry name" value="SGNH HYDROLASE-TYPE ESTERASE DOMAIN-CONTAINING PROTEIN-RELATED"/>
    <property type="match status" value="1"/>
</dbReference>
<feature type="non-terminal residue" evidence="1">
    <location>
        <position position="1"/>
    </location>
</feature>
<dbReference type="EMBL" id="MU864549">
    <property type="protein sequence ID" value="KAK4183433.1"/>
    <property type="molecule type" value="Genomic_DNA"/>
</dbReference>
<dbReference type="Proteomes" id="UP001302126">
    <property type="component" value="Unassembled WGS sequence"/>
</dbReference>
<reference evidence="1" key="1">
    <citation type="journal article" date="2023" name="Mol. Phylogenet. Evol.">
        <title>Genome-scale phylogeny and comparative genomics of the fungal order Sordariales.</title>
        <authorList>
            <person name="Hensen N."/>
            <person name="Bonometti L."/>
            <person name="Westerberg I."/>
            <person name="Brannstrom I.O."/>
            <person name="Guillou S."/>
            <person name="Cros-Aarteil S."/>
            <person name="Calhoun S."/>
            <person name="Haridas S."/>
            <person name="Kuo A."/>
            <person name="Mondo S."/>
            <person name="Pangilinan J."/>
            <person name="Riley R."/>
            <person name="LaButti K."/>
            <person name="Andreopoulos B."/>
            <person name="Lipzen A."/>
            <person name="Chen C."/>
            <person name="Yan M."/>
            <person name="Daum C."/>
            <person name="Ng V."/>
            <person name="Clum A."/>
            <person name="Steindorff A."/>
            <person name="Ohm R.A."/>
            <person name="Martin F."/>
            <person name="Silar P."/>
            <person name="Natvig D.O."/>
            <person name="Lalanne C."/>
            <person name="Gautier V."/>
            <person name="Ament-Velasquez S.L."/>
            <person name="Kruys A."/>
            <person name="Hutchinson M.I."/>
            <person name="Powell A.J."/>
            <person name="Barry K."/>
            <person name="Miller A.N."/>
            <person name="Grigoriev I.V."/>
            <person name="Debuchy R."/>
            <person name="Gladieux P."/>
            <person name="Hiltunen Thoren M."/>
            <person name="Johannesson H."/>
        </authorList>
    </citation>
    <scope>NUCLEOTIDE SEQUENCE</scope>
    <source>
        <strain evidence="1">PSN309</strain>
    </source>
</reference>
<protein>
    <recommendedName>
        <fullName evidence="3">SGNH hydrolase-type esterase domain-containing protein</fullName>
    </recommendedName>
</protein>
<feature type="non-terminal residue" evidence="1">
    <location>
        <position position="179"/>
    </location>
</feature>
<dbReference type="InterPro" id="IPR051532">
    <property type="entry name" value="Ester_Hydrolysis_Enzymes"/>
</dbReference>
<dbReference type="SUPFAM" id="SSF52266">
    <property type="entry name" value="SGNH hydrolase"/>
    <property type="match status" value="1"/>
</dbReference>
<accession>A0AAN6WKR7</accession>
<dbReference type="Gene3D" id="3.40.50.1110">
    <property type="entry name" value="SGNH hydrolase"/>
    <property type="match status" value="1"/>
</dbReference>
<dbReference type="GO" id="GO:0004622">
    <property type="term" value="F:phosphatidylcholine lysophospholipase activity"/>
    <property type="evidence" value="ECO:0007669"/>
    <property type="project" value="TreeGrafter"/>
</dbReference>
<dbReference type="PANTHER" id="PTHR30383">
    <property type="entry name" value="THIOESTERASE 1/PROTEASE 1/LYSOPHOSPHOLIPASE L1"/>
    <property type="match status" value="1"/>
</dbReference>
<sequence>DFQAAFGNTITDIQMAFHTNAAGFNPNVIVLVAGYGDADEGIDIPQFGNRLRALTSAMWYNPTYPNPDACLVLCTVLPTLNTTGADNHQAVNEQLRFMYADLYAQGHCVYLADLEYLDILTDFEDNGMYPNEDGYAKMAATIYNAITAASDDGRIQDPKPVDPAWACGCDAQGDDLDTL</sequence>
<name>A0AAN6WKR7_9PEZI</name>
<dbReference type="InterPro" id="IPR036514">
    <property type="entry name" value="SGNH_hydro_sf"/>
</dbReference>
<gene>
    <name evidence="1" type="ORF">QBC35DRAFT_348527</name>
</gene>
<organism evidence="1 2">
    <name type="scientific">Podospora australis</name>
    <dbReference type="NCBI Taxonomy" id="1536484"/>
    <lineage>
        <taxon>Eukaryota</taxon>
        <taxon>Fungi</taxon>
        <taxon>Dikarya</taxon>
        <taxon>Ascomycota</taxon>
        <taxon>Pezizomycotina</taxon>
        <taxon>Sordariomycetes</taxon>
        <taxon>Sordariomycetidae</taxon>
        <taxon>Sordariales</taxon>
        <taxon>Podosporaceae</taxon>
        <taxon>Podospora</taxon>
    </lineage>
</organism>
<proteinExistence type="predicted"/>
<reference evidence="1" key="2">
    <citation type="submission" date="2023-05" db="EMBL/GenBank/DDBJ databases">
        <authorList>
            <consortium name="Lawrence Berkeley National Laboratory"/>
            <person name="Steindorff A."/>
            <person name="Hensen N."/>
            <person name="Bonometti L."/>
            <person name="Westerberg I."/>
            <person name="Brannstrom I.O."/>
            <person name="Guillou S."/>
            <person name="Cros-Aarteil S."/>
            <person name="Calhoun S."/>
            <person name="Haridas S."/>
            <person name="Kuo A."/>
            <person name="Mondo S."/>
            <person name="Pangilinan J."/>
            <person name="Riley R."/>
            <person name="Labutti K."/>
            <person name="Andreopoulos B."/>
            <person name="Lipzen A."/>
            <person name="Chen C."/>
            <person name="Yanf M."/>
            <person name="Daum C."/>
            <person name="Ng V."/>
            <person name="Clum A."/>
            <person name="Ohm R."/>
            <person name="Martin F."/>
            <person name="Silar P."/>
            <person name="Natvig D."/>
            <person name="Lalanne C."/>
            <person name="Gautier V."/>
            <person name="Ament-Velasquez S.L."/>
            <person name="Kruys A."/>
            <person name="Hutchinson M.I."/>
            <person name="Powell A.J."/>
            <person name="Barry K."/>
            <person name="Miller A.N."/>
            <person name="Grigoriev I.V."/>
            <person name="Debuchy R."/>
            <person name="Gladieux P."/>
            <person name="Thoren M.H."/>
            <person name="Johannesson H."/>
        </authorList>
    </citation>
    <scope>NUCLEOTIDE SEQUENCE</scope>
    <source>
        <strain evidence="1">PSN309</strain>
    </source>
</reference>